<dbReference type="OrthoDB" id="9798539at2"/>
<evidence type="ECO:0000313" key="3">
    <source>
        <dbReference type="Proteomes" id="UP000270856"/>
    </source>
</evidence>
<feature type="domain" description="Phytase-like" evidence="1">
    <location>
        <begin position="48"/>
        <end position="342"/>
    </location>
</feature>
<accession>A0A3N4NWL9</accession>
<keyword evidence="3" id="KW-1185">Reference proteome</keyword>
<proteinExistence type="predicted"/>
<dbReference type="PROSITE" id="PS51257">
    <property type="entry name" value="PROKAR_LIPOPROTEIN"/>
    <property type="match status" value="1"/>
</dbReference>
<sequence>MKNIIILVLFLVTILSCKTLKGTSQDKLQLKYLDEYIIPENILVDETLVGGLSGIDYANNTYYLICDDAKNPRYYKAEIKINKSKIDTILFTSVVKFNDSSHYLDVEAIRFDVKRNNVLITSEGSINYKKDPSFFSVNQQGIIDHFYDIPTSLKATSKQKPRNNGTLEGLTISNDKKGYWIAMELPLEADGPEPKVVETKSPIRITNIDAATQKPTKQFAYLLDKIDKIPKENFAVNGLSDLLEYDKDKFIVIERSYSSGLGLQGNTIKLFDVDATNASNTLSMDGLIDTDFEPAHKELLFDFESVRSQLSNQVIDNIEGLTFGPTLSNGNRTLLLVADNNFNKLGQQFNQFILLEILDYK</sequence>
<dbReference type="AlphaFoldDB" id="A0A3N4NWL9"/>
<dbReference type="Pfam" id="PF13449">
    <property type="entry name" value="Phytase-like"/>
    <property type="match status" value="1"/>
</dbReference>
<dbReference type="InterPro" id="IPR027372">
    <property type="entry name" value="Phytase-like_dom"/>
</dbReference>
<dbReference type="PANTHER" id="PTHR37957">
    <property type="entry name" value="BLR7070 PROTEIN"/>
    <property type="match status" value="1"/>
</dbReference>
<name>A0A3N4NWL9_9FLAO</name>
<protein>
    <submittedName>
        <fullName evidence="2">Esterase-like activity of phytase family protein</fullName>
    </submittedName>
</protein>
<dbReference type="EMBL" id="RPFJ01000014">
    <property type="protein sequence ID" value="RPD95979.1"/>
    <property type="molecule type" value="Genomic_DNA"/>
</dbReference>
<reference evidence="2 3" key="1">
    <citation type="submission" date="2018-11" db="EMBL/GenBank/DDBJ databases">
        <title>Aureibaculum marinum gen. nov., sp. nov., a member of the family Flavobacteriaceae isolated from the Bohai Sea.</title>
        <authorList>
            <person name="Ji X."/>
        </authorList>
    </citation>
    <scope>NUCLEOTIDE SEQUENCE [LARGE SCALE GENOMIC DNA]</scope>
    <source>
        <strain evidence="2 3">BH-SD17</strain>
    </source>
</reference>
<organism evidence="2 3">
    <name type="scientific">Aureibaculum marinum</name>
    <dbReference type="NCBI Taxonomy" id="2487930"/>
    <lineage>
        <taxon>Bacteria</taxon>
        <taxon>Pseudomonadati</taxon>
        <taxon>Bacteroidota</taxon>
        <taxon>Flavobacteriia</taxon>
        <taxon>Flavobacteriales</taxon>
        <taxon>Flavobacteriaceae</taxon>
        <taxon>Aureibaculum</taxon>
    </lineage>
</organism>
<gene>
    <name evidence="2" type="ORF">EGM88_10955</name>
</gene>
<dbReference type="PANTHER" id="PTHR37957:SF1">
    <property type="entry name" value="PHYTASE-LIKE DOMAIN-CONTAINING PROTEIN"/>
    <property type="match status" value="1"/>
</dbReference>
<dbReference type="RefSeq" id="WP_123898328.1">
    <property type="nucleotide sequence ID" value="NZ_RPFJ01000014.1"/>
</dbReference>
<dbReference type="Proteomes" id="UP000270856">
    <property type="component" value="Unassembled WGS sequence"/>
</dbReference>
<comment type="caution">
    <text evidence="2">The sequence shown here is derived from an EMBL/GenBank/DDBJ whole genome shotgun (WGS) entry which is preliminary data.</text>
</comment>
<evidence type="ECO:0000313" key="2">
    <source>
        <dbReference type="EMBL" id="RPD95979.1"/>
    </source>
</evidence>
<evidence type="ECO:0000259" key="1">
    <source>
        <dbReference type="Pfam" id="PF13449"/>
    </source>
</evidence>